<dbReference type="STRING" id="1160509.A0A3N4IG47"/>
<proteinExistence type="predicted"/>
<evidence type="ECO:0000256" key="1">
    <source>
        <dbReference type="SAM" id="MobiDB-lite"/>
    </source>
</evidence>
<dbReference type="PANTHER" id="PTHR12984:SF3">
    <property type="entry name" value="N-TERMINAL KINASE-LIKE PROTEIN"/>
    <property type="match status" value="1"/>
</dbReference>
<dbReference type="InterPro" id="IPR051177">
    <property type="entry name" value="CIK-Related_Protein"/>
</dbReference>
<dbReference type="Gene3D" id="1.25.10.10">
    <property type="entry name" value="Leucine-rich Repeat Variant"/>
    <property type="match status" value="1"/>
</dbReference>
<dbReference type="InterPro" id="IPR011989">
    <property type="entry name" value="ARM-like"/>
</dbReference>
<evidence type="ECO:0000259" key="2">
    <source>
        <dbReference type="PROSITE" id="PS50011"/>
    </source>
</evidence>
<dbReference type="GO" id="GO:0005524">
    <property type="term" value="F:ATP binding"/>
    <property type="evidence" value="ECO:0007669"/>
    <property type="project" value="InterPro"/>
</dbReference>
<dbReference type="Pfam" id="PF00069">
    <property type="entry name" value="Pkinase"/>
    <property type="match status" value="1"/>
</dbReference>
<sequence length="750" mass="81488">MDFLKSAVASAISRGPPFPYNFGDKVDNDDSIWTLCNATKREDGSACSVFSFEVNNLNKNRLPLAKNALRKLRTMRHPGVVKVLDTAETDTYIYIATERVMPLQYFEKRRELQPETIKWGLHAVANTVKFINSDASSVHGNLRMSSVYVTQSGEWKLFGFEVMSSMKEETPFVNTYGSMVPDSGRYAPPEVVKGGWGTITPQSIPALDSWFFAILMFELFSGNFSNVEQLASPKGIPSNMLPSYKRLISPAPKTRLPVSQFLDQGKRSGGYFDTPLIRITEFIENMSVKSEFERKEFLSELDDVDDKFPEGYLTMKVLPELLKSIEFGGAGPEVFGTALKISANLTSEEWVTSVSPCVLRMFDSPDRQTRLLLLNNLQTIVDHLPDRVINDKVFPAMLVGFSDTEPLLRDTSVKSVLIIVPKLSERNKNGDLLKYLAKTQNDTEPGIRTNTTVCIGKIAPHLGTNTRAKVLIAAFGRALRDPFIHARTAALQSLSSCVEYFSEADIANNVIGGVAPCLIDKEKVVRVQAKKTLDQYLERVKTLTADYPDTVLPPAGSVTSPGAIPGAFAATPASGAVGAVAGAAGGWAGWAISNFASKISSVSGGMEIAGSPAPVASPPVSLVPGTQPPAASSFAATRPLPTMTHSAPVIPAVEPEDTEIDTDAWGAMDEELNEDDIFAEPKKNHQLPKGMTKKVIPGSTLGSTRKSNVVLGQKKPLPKPTPKPTAPAKKGGDNWGLEMEDDDGWADGWN</sequence>
<dbReference type="PROSITE" id="PS50011">
    <property type="entry name" value="PROTEIN_KINASE_DOM"/>
    <property type="match status" value="1"/>
</dbReference>
<keyword evidence="4" id="KW-1185">Reference proteome</keyword>
<reference evidence="3 4" key="1">
    <citation type="journal article" date="2018" name="Nat. Ecol. Evol.">
        <title>Pezizomycetes genomes reveal the molecular basis of ectomycorrhizal truffle lifestyle.</title>
        <authorList>
            <person name="Murat C."/>
            <person name="Payen T."/>
            <person name="Noel B."/>
            <person name="Kuo A."/>
            <person name="Morin E."/>
            <person name="Chen J."/>
            <person name="Kohler A."/>
            <person name="Krizsan K."/>
            <person name="Balestrini R."/>
            <person name="Da Silva C."/>
            <person name="Montanini B."/>
            <person name="Hainaut M."/>
            <person name="Levati E."/>
            <person name="Barry K.W."/>
            <person name="Belfiori B."/>
            <person name="Cichocki N."/>
            <person name="Clum A."/>
            <person name="Dockter R.B."/>
            <person name="Fauchery L."/>
            <person name="Guy J."/>
            <person name="Iotti M."/>
            <person name="Le Tacon F."/>
            <person name="Lindquist E.A."/>
            <person name="Lipzen A."/>
            <person name="Malagnac F."/>
            <person name="Mello A."/>
            <person name="Molinier V."/>
            <person name="Miyauchi S."/>
            <person name="Poulain J."/>
            <person name="Riccioni C."/>
            <person name="Rubini A."/>
            <person name="Sitrit Y."/>
            <person name="Splivallo R."/>
            <person name="Traeger S."/>
            <person name="Wang M."/>
            <person name="Zifcakova L."/>
            <person name="Wipf D."/>
            <person name="Zambonelli A."/>
            <person name="Paolocci F."/>
            <person name="Nowrousian M."/>
            <person name="Ottonello S."/>
            <person name="Baldrian P."/>
            <person name="Spatafora J.W."/>
            <person name="Henrissat B."/>
            <person name="Nagy L.G."/>
            <person name="Aury J.M."/>
            <person name="Wincker P."/>
            <person name="Grigoriev I.V."/>
            <person name="Bonfante P."/>
            <person name="Martin F.M."/>
        </authorList>
    </citation>
    <scope>NUCLEOTIDE SEQUENCE [LARGE SCALE GENOMIC DNA]</scope>
    <source>
        <strain evidence="3 4">RN42</strain>
    </source>
</reference>
<dbReference type="SUPFAM" id="SSF48371">
    <property type="entry name" value="ARM repeat"/>
    <property type="match status" value="1"/>
</dbReference>
<dbReference type="GO" id="GO:0004672">
    <property type="term" value="F:protein kinase activity"/>
    <property type="evidence" value="ECO:0007669"/>
    <property type="project" value="InterPro"/>
</dbReference>
<name>A0A3N4IG47_ASCIM</name>
<dbReference type="InterPro" id="IPR016024">
    <property type="entry name" value="ARM-type_fold"/>
</dbReference>
<feature type="domain" description="Protein kinase" evidence="2">
    <location>
        <begin position="1"/>
        <end position="272"/>
    </location>
</feature>
<dbReference type="GO" id="GO:0006409">
    <property type="term" value="P:tRNA export from nucleus"/>
    <property type="evidence" value="ECO:0007669"/>
    <property type="project" value="TreeGrafter"/>
</dbReference>
<dbReference type="EMBL" id="ML119659">
    <property type="protein sequence ID" value="RPA84427.1"/>
    <property type="molecule type" value="Genomic_DNA"/>
</dbReference>
<dbReference type="SUPFAM" id="SSF56112">
    <property type="entry name" value="Protein kinase-like (PK-like)"/>
    <property type="match status" value="1"/>
</dbReference>
<dbReference type="Gene3D" id="3.30.200.20">
    <property type="entry name" value="Phosphorylase Kinase, domain 1"/>
    <property type="match status" value="1"/>
</dbReference>
<evidence type="ECO:0000313" key="3">
    <source>
        <dbReference type="EMBL" id="RPA84427.1"/>
    </source>
</evidence>
<feature type="region of interest" description="Disordered" evidence="1">
    <location>
        <begin position="685"/>
        <end position="750"/>
    </location>
</feature>
<organism evidence="3 4">
    <name type="scientific">Ascobolus immersus RN42</name>
    <dbReference type="NCBI Taxonomy" id="1160509"/>
    <lineage>
        <taxon>Eukaryota</taxon>
        <taxon>Fungi</taxon>
        <taxon>Dikarya</taxon>
        <taxon>Ascomycota</taxon>
        <taxon>Pezizomycotina</taxon>
        <taxon>Pezizomycetes</taxon>
        <taxon>Pezizales</taxon>
        <taxon>Ascobolaceae</taxon>
        <taxon>Ascobolus</taxon>
    </lineage>
</organism>
<gene>
    <name evidence="3" type="ORF">BJ508DRAFT_38176</name>
</gene>
<accession>A0A3N4IG47</accession>
<dbReference type="Proteomes" id="UP000275078">
    <property type="component" value="Unassembled WGS sequence"/>
</dbReference>
<dbReference type="OrthoDB" id="447103at2759"/>
<dbReference type="GO" id="GO:0005737">
    <property type="term" value="C:cytoplasm"/>
    <property type="evidence" value="ECO:0007669"/>
    <property type="project" value="TreeGrafter"/>
</dbReference>
<feature type="compositionally biased region" description="Acidic residues" evidence="1">
    <location>
        <begin position="738"/>
        <end position="750"/>
    </location>
</feature>
<dbReference type="InterPro" id="IPR011009">
    <property type="entry name" value="Kinase-like_dom_sf"/>
</dbReference>
<dbReference type="PANTHER" id="PTHR12984">
    <property type="entry name" value="SCY1-RELATED S/T PROTEIN KINASE-LIKE"/>
    <property type="match status" value="1"/>
</dbReference>
<dbReference type="AlphaFoldDB" id="A0A3N4IG47"/>
<protein>
    <submittedName>
        <fullName evidence="3">ARM repeat-containing protein</fullName>
    </submittedName>
</protein>
<dbReference type="InterPro" id="IPR000719">
    <property type="entry name" value="Prot_kinase_dom"/>
</dbReference>
<dbReference type="Gene3D" id="1.10.510.10">
    <property type="entry name" value="Transferase(Phosphotransferase) domain 1"/>
    <property type="match status" value="1"/>
</dbReference>
<evidence type="ECO:0000313" key="4">
    <source>
        <dbReference type="Proteomes" id="UP000275078"/>
    </source>
</evidence>